<dbReference type="RefSeq" id="WP_201117989.1">
    <property type="nucleotide sequence ID" value="NZ_CP067993.1"/>
</dbReference>
<proteinExistence type="predicted"/>
<feature type="domain" description="Putative endonuclease Z1" evidence="1">
    <location>
        <begin position="387"/>
        <end position="608"/>
    </location>
</feature>
<name>A0ABD7C5Z9_STEMA</name>
<evidence type="ECO:0000313" key="2">
    <source>
        <dbReference type="EMBL" id="QQQ42836.1"/>
    </source>
</evidence>
<dbReference type="AlphaFoldDB" id="A0ABD7C5Z9"/>
<sequence length="863" mass="95899">MNTQVEALSTIIREKLPSYDTLDAAAAAARQALETVMGPFPEQMDANFQAAIELVRSSFQNVEILRKNSLIKPRPTWYNGPTEHDKHWPALLNYLREVKKWKDASESLDDSSSEIVSLLANPAEDEFRCRGLVVGYVQSGKTANMTAVIAKAVDAGYNLIILLGGVTNKLRAQTQRRIEADVVNRHGTLWQKYTTAEDSGDFVRPPNGQFVMPHKGGAQLAVIKKESTRLEKLLETVTNTARPIKRKLKALIIDDECDQASVNSGADDEEMTRINEAIRRLIAALPCVSYVGYTATPFANVFINPFPVRADKLDDLYPEDFITALPRPKGYFGTLEVFGEADASADDDAVDFGRDMFRSIPSKEVDQLVPKGKNGHRTFTPDVTPQLQKAIVWFLITCAVRRARGQQSEHMTMLVHTSAYIAQHDSMADAIRAWLAANRRSIESLSGAVGDLVRQVFSEEIVRSPLSDQSDPTLLDSTLKPLLPEVLEALELVVENGESLERLDFTGDAKTYIVVGGSVLARGLTLEGLSVSFFLRTSRQYDTLLQMGRWFGFRKGYEDLPRLWTTQDLISNFRALAQVEEEIRKEISTYRSAEVSPLDFAVKVRSIPGLAITSAAKMRHAIRTSISFDGKHEQTTRFDHTDSDVVSRNWSTAASLVDQLIAEKYSRIKENVFMDVPATVVRKFLANYSMCDKQLNLTKEMLLTYIDGSASRMPFWNVAIVSSSRAERRVHLGGLSDIGPVIRSRLPESSDYADIKALMSKQDVLADVEDSDAQSTDGWEKLKSYRPDTPLLLVYPIDSVSEPSRAGDHRVALNAKGDLIGLGFVFPGCIDRTGRYFSVELNVPTPDQLEDGEAGNAEQAQDA</sequence>
<evidence type="ECO:0000259" key="1">
    <source>
        <dbReference type="Pfam" id="PF10593"/>
    </source>
</evidence>
<dbReference type="Proteomes" id="UP000596095">
    <property type="component" value="Chromosome"/>
</dbReference>
<dbReference type="InterPro" id="IPR027417">
    <property type="entry name" value="P-loop_NTPase"/>
</dbReference>
<dbReference type="InterPro" id="IPR018310">
    <property type="entry name" value="Put_endonuclease_Z1-dom"/>
</dbReference>
<organism evidence="2 3">
    <name type="scientific">Stenotrophomonas maltophilia</name>
    <name type="common">Pseudomonas maltophilia</name>
    <name type="synonym">Xanthomonas maltophilia</name>
    <dbReference type="NCBI Taxonomy" id="40324"/>
    <lineage>
        <taxon>Bacteria</taxon>
        <taxon>Pseudomonadati</taxon>
        <taxon>Pseudomonadota</taxon>
        <taxon>Gammaproteobacteria</taxon>
        <taxon>Lysobacterales</taxon>
        <taxon>Lysobacteraceae</taxon>
        <taxon>Stenotrophomonas</taxon>
        <taxon>Stenotrophomonas maltophilia group</taxon>
    </lineage>
</organism>
<evidence type="ECO:0000313" key="3">
    <source>
        <dbReference type="Proteomes" id="UP000596095"/>
    </source>
</evidence>
<dbReference type="EMBL" id="CP067993">
    <property type="protein sequence ID" value="QQQ42836.1"/>
    <property type="molecule type" value="Genomic_DNA"/>
</dbReference>
<reference evidence="2 3" key="1">
    <citation type="submission" date="2021-01" db="EMBL/GenBank/DDBJ databases">
        <title>Genome Characterization of a novel Stenotrophomonas isolate with high keratinase activity.</title>
        <authorList>
            <person name="Cao Z.-J."/>
        </authorList>
    </citation>
    <scope>NUCLEOTIDE SEQUENCE [LARGE SCALE GENOMIC DNA]</scope>
    <source>
        <strain evidence="2 3">DHHJ</strain>
    </source>
</reference>
<protein>
    <submittedName>
        <fullName evidence="2">Z1 domain-containing protein</fullName>
    </submittedName>
</protein>
<gene>
    <name evidence="2" type="ORF">JJL50_01920</name>
</gene>
<dbReference type="SUPFAM" id="SSF52540">
    <property type="entry name" value="P-loop containing nucleoside triphosphate hydrolases"/>
    <property type="match status" value="1"/>
</dbReference>
<accession>A0ABD7C5Z9</accession>
<dbReference type="Pfam" id="PF10593">
    <property type="entry name" value="Z1"/>
    <property type="match status" value="1"/>
</dbReference>